<evidence type="ECO:0000313" key="3">
    <source>
        <dbReference type="Proteomes" id="UP000554482"/>
    </source>
</evidence>
<protein>
    <submittedName>
        <fullName evidence="2">Uncharacterized protein</fullName>
    </submittedName>
</protein>
<dbReference type="AlphaFoldDB" id="A0A7J6X9J1"/>
<organism evidence="2 3">
    <name type="scientific">Thalictrum thalictroides</name>
    <name type="common">Rue-anemone</name>
    <name type="synonym">Anemone thalictroides</name>
    <dbReference type="NCBI Taxonomy" id="46969"/>
    <lineage>
        <taxon>Eukaryota</taxon>
        <taxon>Viridiplantae</taxon>
        <taxon>Streptophyta</taxon>
        <taxon>Embryophyta</taxon>
        <taxon>Tracheophyta</taxon>
        <taxon>Spermatophyta</taxon>
        <taxon>Magnoliopsida</taxon>
        <taxon>Ranunculales</taxon>
        <taxon>Ranunculaceae</taxon>
        <taxon>Thalictroideae</taxon>
        <taxon>Thalictrum</taxon>
    </lineage>
</organism>
<sequence>MNEEWIGRHAHLRAFFPIPPHKIGKNNWNQFKSWLEYGLGNKVKDLCLPWVYYGISTINGCDDCKEASIYVPDPHAADVIEISSDETETTMETDETDETETTMKTTEDSSMDLVPPGESDEDNMTESAQEAQKEYILSLQQTDSDKTSDEGESFDQDDSTDDY</sequence>
<name>A0A7J6X9J1_THATH</name>
<gene>
    <name evidence="2" type="ORF">FRX31_003972</name>
</gene>
<proteinExistence type="predicted"/>
<reference evidence="2 3" key="1">
    <citation type="submission" date="2020-06" db="EMBL/GenBank/DDBJ databases">
        <title>Transcriptomic and genomic resources for Thalictrum thalictroides and T. hernandezii: Facilitating candidate gene discovery in an emerging model plant lineage.</title>
        <authorList>
            <person name="Arias T."/>
            <person name="Riano-Pachon D.M."/>
            <person name="Di Stilio V.S."/>
        </authorList>
    </citation>
    <scope>NUCLEOTIDE SEQUENCE [LARGE SCALE GENOMIC DNA]</scope>
    <source>
        <strain evidence="3">cv. WT478/WT964</strain>
        <tissue evidence="2">Leaves</tissue>
    </source>
</reference>
<comment type="caution">
    <text evidence="2">The sequence shown here is derived from an EMBL/GenBank/DDBJ whole genome shotgun (WGS) entry which is preliminary data.</text>
</comment>
<evidence type="ECO:0000256" key="1">
    <source>
        <dbReference type="SAM" id="MobiDB-lite"/>
    </source>
</evidence>
<accession>A0A7J6X9J1</accession>
<feature type="region of interest" description="Disordered" evidence="1">
    <location>
        <begin position="81"/>
        <end position="163"/>
    </location>
</feature>
<keyword evidence="3" id="KW-1185">Reference proteome</keyword>
<dbReference type="EMBL" id="JABWDY010002717">
    <property type="protein sequence ID" value="KAF5206441.1"/>
    <property type="molecule type" value="Genomic_DNA"/>
</dbReference>
<dbReference type="Proteomes" id="UP000554482">
    <property type="component" value="Unassembled WGS sequence"/>
</dbReference>
<feature type="compositionally biased region" description="Acidic residues" evidence="1">
    <location>
        <begin position="150"/>
        <end position="163"/>
    </location>
</feature>
<feature type="compositionally biased region" description="Acidic residues" evidence="1">
    <location>
        <begin position="83"/>
        <end position="100"/>
    </location>
</feature>
<evidence type="ECO:0000313" key="2">
    <source>
        <dbReference type="EMBL" id="KAF5206441.1"/>
    </source>
</evidence>